<reference evidence="2" key="1">
    <citation type="submission" date="2015-04" db="UniProtKB">
        <authorList>
            <consortium name="EnsemblPlants"/>
        </authorList>
    </citation>
    <scope>IDENTIFICATION</scope>
</reference>
<feature type="region of interest" description="Disordered" evidence="1">
    <location>
        <begin position="1"/>
        <end position="49"/>
    </location>
</feature>
<dbReference type="AlphaFoldDB" id="A0A0E0KBD1"/>
<sequence>MDNVVADHAGDPRLLASSSPPLSTTLPSPEQAAGVPSGSEEGGGGAFRRRPCRGGGGYHVWGFGPLIWRHGRWRDRGRWWPGPRAAAEVVGWDGGAGVGERWWTNSAWRAAAMAGQEAVSRRVGETSAAMTLWAAAGVVEDDGGECCGGRRRWVQRRTVMA</sequence>
<protein>
    <recommendedName>
        <fullName evidence="4">DUF834 domain-containing protein</fullName>
    </recommendedName>
</protein>
<dbReference type="HOGENOM" id="CLU_1654999_0_0_1"/>
<feature type="compositionally biased region" description="Low complexity" evidence="1">
    <location>
        <begin position="14"/>
        <end position="29"/>
    </location>
</feature>
<proteinExistence type="predicted"/>
<evidence type="ECO:0000313" key="2">
    <source>
        <dbReference type="EnsemblPlants" id="OPUNC03G10420.2"/>
    </source>
</evidence>
<organism evidence="2">
    <name type="scientific">Oryza punctata</name>
    <name type="common">Red rice</name>
    <dbReference type="NCBI Taxonomy" id="4537"/>
    <lineage>
        <taxon>Eukaryota</taxon>
        <taxon>Viridiplantae</taxon>
        <taxon>Streptophyta</taxon>
        <taxon>Embryophyta</taxon>
        <taxon>Tracheophyta</taxon>
        <taxon>Spermatophyta</taxon>
        <taxon>Magnoliopsida</taxon>
        <taxon>Liliopsida</taxon>
        <taxon>Poales</taxon>
        <taxon>Poaceae</taxon>
        <taxon>BOP clade</taxon>
        <taxon>Oryzoideae</taxon>
        <taxon>Oryzeae</taxon>
        <taxon>Oryzinae</taxon>
        <taxon>Oryza</taxon>
    </lineage>
</organism>
<evidence type="ECO:0008006" key="4">
    <source>
        <dbReference type="Google" id="ProtNLM"/>
    </source>
</evidence>
<dbReference type="Gramene" id="OPUNC03G10420.2">
    <property type="protein sequence ID" value="OPUNC03G10420.2"/>
    <property type="gene ID" value="OPUNC03G10420"/>
</dbReference>
<name>A0A0E0KBD1_ORYPU</name>
<keyword evidence="3" id="KW-1185">Reference proteome</keyword>
<evidence type="ECO:0000256" key="1">
    <source>
        <dbReference type="SAM" id="MobiDB-lite"/>
    </source>
</evidence>
<dbReference type="EnsemblPlants" id="OPUNC03G10420.2">
    <property type="protein sequence ID" value="OPUNC03G10420.2"/>
    <property type="gene ID" value="OPUNC03G10420"/>
</dbReference>
<reference evidence="2" key="2">
    <citation type="submission" date="2018-05" db="EMBL/GenBank/DDBJ databases">
        <title>OpunRS2 (Oryza punctata Reference Sequence Version 2).</title>
        <authorList>
            <person name="Zhang J."/>
            <person name="Kudrna D."/>
            <person name="Lee S."/>
            <person name="Talag J."/>
            <person name="Welchert J."/>
            <person name="Wing R.A."/>
        </authorList>
    </citation>
    <scope>NUCLEOTIDE SEQUENCE [LARGE SCALE GENOMIC DNA]</scope>
</reference>
<dbReference type="Proteomes" id="UP000026962">
    <property type="component" value="Chromosome 3"/>
</dbReference>
<evidence type="ECO:0000313" key="3">
    <source>
        <dbReference type="Proteomes" id="UP000026962"/>
    </source>
</evidence>
<accession>A0A0E0KBD1</accession>